<evidence type="ECO:0008006" key="6">
    <source>
        <dbReference type="Google" id="ProtNLM"/>
    </source>
</evidence>
<evidence type="ECO:0000256" key="1">
    <source>
        <dbReference type="ARBA" id="ARBA00005802"/>
    </source>
</evidence>
<organism evidence="4 5">
    <name type="scientific">Clitoria ternatea</name>
    <name type="common">Butterfly pea</name>
    <dbReference type="NCBI Taxonomy" id="43366"/>
    <lineage>
        <taxon>Eukaryota</taxon>
        <taxon>Viridiplantae</taxon>
        <taxon>Streptophyta</taxon>
        <taxon>Embryophyta</taxon>
        <taxon>Tracheophyta</taxon>
        <taxon>Spermatophyta</taxon>
        <taxon>Magnoliopsida</taxon>
        <taxon>eudicotyledons</taxon>
        <taxon>Gunneridae</taxon>
        <taxon>Pentapetalae</taxon>
        <taxon>rosids</taxon>
        <taxon>fabids</taxon>
        <taxon>Fabales</taxon>
        <taxon>Fabaceae</taxon>
        <taxon>Papilionoideae</taxon>
        <taxon>50 kb inversion clade</taxon>
        <taxon>NPAAA clade</taxon>
        <taxon>indigoferoid/millettioid clade</taxon>
        <taxon>Phaseoleae</taxon>
        <taxon>Clitoria</taxon>
    </lineage>
</organism>
<evidence type="ECO:0000256" key="2">
    <source>
        <dbReference type="ARBA" id="ARBA00022723"/>
    </source>
</evidence>
<dbReference type="PANTHER" id="PTHR33357">
    <property type="entry name" value="METALLOTHIONEIN-LIKE PROTEIN 3"/>
    <property type="match status" value="1"/>
</dbReference>
<gene>
    <name evidence="4" type="ORF">RJT34_17510</name>
</gene>
<dbReference type="GO" id="GO:0005507">
    <property type="term" value="F:copper ion binding"/>
    <property type="evidence" value="ECO:0007669"/>
    <property type="project" value="InterPro"/>
</dbReference>
<comment type="caution">
    <text evidence="4">The sequence shown here is derived from an EMBL/GenBank/DDBJ whole genome shotgun (WGS) entry which is preliminary data.</text>
</comment>
<evidence type="ECO:0000313" key="4">
    <source>
        <dbReference type="EMBL" id="KAK7294621.1"/>
    </source>
</evidence>
<accession>A0AAN9PDU8</accession>
<keyword evidence="2" id="KW-0479">Metal-binding</keyword>
<reference evidence="4 5" key="1">
    <citation type="submission" date="2024-01" db="EMBL/GenBank/DDBJ databases">
        <title>The genomes of 5 underutilized Papilionoideae crops provide insights into root nodulation and disease resistance.</title>
        <authorList>
            <person name="Yuan L."/>
        </authorList>
    </citation>
    <scope>NUCLEOTIDE SEQUENCE [LARGE SCALE GENOMIC DNA]</scope>
    <source>
        <strain evidence="4">LY-2023</strain>
        <tissue evidence="4">Leaf</tissue>
    </source>
</reference>
<dbReference type="GO" id="GO:0006878">
    <property type="term" value="P:intracellular copper ion homeostasis"/>
    <property type="evidence" value="ECO:0007669"/>
    <property type="project" value="InterPro"/>
</dbReference>
<proteinExistence type="inferred from homology"/>
<evidence type="ECO:0000256" key="3">
    <source>
        <dbReference type="ARBA" id="ARBA00022851"/>
    </source>
</evidence>
<sequence length="102" mass="11404">MPCEVHNKRRAQITINSSVRFAHSSTINSESWFSSWRHSSSIQSFEFYSESQCTKGNNYGVDIVETEKSYIETVAMDVPAAEHDGKCKCGARCTCVNCTCGH</sequence>
<keyword evidence="5" id="KW-1185">Reference proteome</keyword>
<keyword evidence="3" id="KW-0480">Metal-thiolate cluster</keyword>
<dbReference type="PANTHER" id="PTHR33357:SF3">
    <property type="entry name" value="METALLOTHIONEIN-LIKE PROTEIN 3"/>
    <property type="match status" value="1"/>
</dbReference>
<dbReference type="AlphaFoldDB" id="A0AAN9PDU8"/>
<dbReference type="InterPro" id="IPR044671">
    <property type="entry name" value="MT3"/>
</dbReference>
<name>A0AAN9PDU8_CLITE</name>
<evidence type="ECO:0000313" key="5">
    <source>
        <dbReference type="Proteomes" id="UP001359559"/>
    </source>
</evidence>
<dbReference type="GO" id="GO:0008270">
    <property type="term" value="F:zinc ion binding"/>
    <property type="evidence" value="ECO:0007669"/>
    <property type="project" value="InterPro"/>
</dbReference>
<dbReference type="EMBL" id="JAYKXN010000004">
    <property type="protein sequence ID" value="KAK7294621.1"/>
    <property type="molecule type" value="Genomic_DNA"/>
</dbReference>
<protein>
    <recommendedName>
        <fullName evidence="6">Metallothionein</fullName>
    </recommendedName>
</protein>
<dbReference type="Proteomes" id="UP001359559">
    <property type="component" value="Unassembled WGS sequence"/>
</dbReference>
<comment type="similarity">
    <text evidence="1">Belongs to the metallothionein superfamily. Type 15 family.</text>
</comment>